<evidence type="ECO:0000313" key="3">
    <source>
        <dbReference type="Proteomes" id="UP000015105"/>
    </source>
</evidence>
<proteinExistence type="predicted"/>
<protein>
    <submittedName>
        <fullName evidence="2">Uncharacterized protein</fullName>
    </submittedName>
</protein>
<accession>A0A453QMZ8</accession>
<feature type="chain" id="PRO_5018978051" evidence="1">
    <location>
        <begin position="19"/>
        <end position="53"/>
    </location>
</feature>
<keyword evidence="3" id="KW-1185">Reference proteome</keyword>
<sequence length="53" mass="6182">MHLFWPFQLFFCLPLCTAEQRMTNIQHIVLFSQANILLYTAACLIRDAHTGSR</sequence>
<keyword evidence="1" id="KW-0732">Signal</keyword>
<feature type="signal peptide" evidence="1">
    <location>
        <begin position="1"/>
        <end position="18"/>
    </location>
</feature>
<reference evidence="3" key="2">
    <citation type="journal article" date="2017" name="Nat. Plants">
        <title>The Aegilops tauschii genome reveals multiple impacts of transposons.</title>
        <authorList>
            <person name="Zhao G."/>
            <person name="Zou C."/>
            <person name="Li K."/>
            <person name="Wang K."/>
            <person name="Li T."/>
            <person name="Gao L."/>
            <person name="Zhang X."/>
            <person name="Wang H."/>
            <person name="Yang Z."/>
            <person name="Liu X."/>
            <person name="Jiang W."/>
            <person name="Mao L."/>
            <person name="Kong X."/>
            <person name="Jiao Y."/>
            <person name="Jia J."/>
        </authorList>
    </citation>
    <scope>NUCLEOTIDE SEQUENCE [LARGE SCALE GENOMIC DNA]</scope>
    <source>
        <strain evidence="3">cv. AL8/78</strain>
    </source>
</reference>
<dbReference type="EnsemblPlants" id="AET7Gv20247300.15">
    <property type="protein sequence ID" value="AET7Gv20247300.15"/>
    <property type="gene ID" value="AET7Gv20247300"/>
</dbReference>
<dbReference type="Proteomes" id="UP000015105">
    <property type="component" value="Chromosome 7D"/>
</dbReference>
<organism evidence="2 3">
    <name type="scientific">Aegilops tauschii subsp. strangulata</name>
    <name type="common">Goatgrass</name>
    <dbReference type="NCBI Taxonomy" id="200361"/>
    <lineage>
        <taxon>Eukaryota</taxon>
        <taxon>Viridiplantae</taxon>
        <taxon>Streptophyta</taxon>
        <taxon>Embryophyta</taxon>
        <taxon>Tracheophyta</taxon>
        <taxon>Spermatophyta</taxon>
        <taxon>Magnoliopsida</taxon>
        <taxon>Liliopsida</taxon>
        <taxon>Poales</taxon>
        <taxon>Poaceae</taxon>
        <taxon>BOP clade</taxon>
        <taxon>Pooideae</taxon>
        <taxon>Triticodae</taxon>
        <taxon>Triticeae</taxon>
        <taxon>Triticinae</taxon>
        <taxon>Aegilops</taxon>
    </lineage>
</organism>
<evidence type="ECO:0000313" key="2">
    <source>
        <dbReference type="EnsemblPlants" id="AET7Gv20247300.15"/>
    </source>
</evidence>
<dbReference type="Gramene" id="AET7Gv20247300.15">
    <property type="protein sequence ID" value="AET7Gv20247300.15"/>
    <property type="gene ID" value="AET7Gv20247300"/>
</dbReference>
<name>A0A453QMZ8_AEGTS</name>
<reference evidence="2" key="3">
    <citation type="journal article" date="2017" name="Nature">
        <title>Genome sequence of the progenitor of the wheat D genome Aegilops tauschii.</title>
        <authorList>
            <person name="Luo M.C."/>
            <person name="Gu Y.Q."/>
            <person name="Puiu D."/>
            <person name="Wang H."/>
            <person name="Twardziok S.O."/>
            <person name="Deal K.R."/>
            <person name="Huo N."/>
            <person name="Zhu T."/>
            <person name="Wang L."/>
            <person name="Wang Y."/>
            <person name="McGuire P.E."/>
            <person name="Liu S."/>
            <person name="Long H."/>
            <person name="Ramasamy R.K."/>
            <person name="Rodriguez J.C."/>
            <person name="Van S.L."/>
            <person name="Yuan L."/>
            <person name="Wang Z."/>
            <person name="Xia Z."/>
            <person name="Xiao L."/>
            <person name="Anderson O.D."/>
            <person name="Ouyang S."/>
            <person name="Liang Y."/>
            <person name="Zimin A.V."/>
            <person name="Pertea G."/>
            <person name="Qi P."/>
            <person name="Bennetzen J.L."/>
            <person name="Dai X."/>
            <person name="Dawson M.W."/>
            <person name="Muller H.G."/>
            <person name="Kugler K."/>
            <person name="Rivarola-Duarte L."/>
            <person name="Spannagl M."/>
            <person name="Mayer K.F.X."/>
            <person name="Lu F.H."/>
            <person name="Bevan M.W."/>
            <person name="Leroy P."/>
            <person name="Li P."/>
            <person name="You F.M."/>
            <person name="Sun Q."/>
            <person name="Liu Z."/>
            <person name="Lyons E."/>
            <person name="Wicker T."/>
            <person name="Salzberg S.L."/>
            <person name="Devos K.M."/>
            <person name="Dvorak J."/>
        </authorList>
    </citation>
    <scope>NUCLEOTIDE SEQUENCE [LARGE SCALE GENOMIC DNA]</scope>
    <source>
        <strain evidence="2">cv. AL8/78</strain>
    </source>
</reference>
<reference evidence="3" key="1">
    <citation type="journal article" date="2014" name="Science">
        <title>Ancient hybridizations among the ancestral genomes of bread wheat.</title>
        <authorList>
            <consortium name="International Wheat Genome Sequencing Consortium,"/>
            <person name="Marcussen T."/>
            <person name="Sandve S.R."/>
            <person name="Heier L."/>
            <person name="Spannagl M."/>
            <person name="Pfeifer M."/>
            <person name="Jakobsen K.S."/>
            <person name="Wulff B.B."/>
            <person name="Steuernagel B."/>
            <person name="Mayer K.F."/>
            <person name="Olsen O.A."/>
        </authorList>
    </citation>
    <scope>NUCLEOTIDE SEQUENCE [LARGE SCALE GENOMIC DNA]</scope>
    <source>
        <strain evidence="3">cv. AL8/78</strain>
    </source>
</reference>
<reference evidence="2" key="5">
    <citation type="journal article" date="2021" name="G3 (Bethesda)">
        <title>Aegilops tauschii genome assembly Aet v5.0 features greater sequence contiguity and improved annotation.</title>
        <authorList>
            <person name="Wang L."/>
            <person name="Zhu T."/>
            <person name="Rodriguez J.C."/>
            <person name="Deal K.R."/>
            <person name="Dubcovsky J."/>
            <person name="McGuire P.E."/>
            <person name="Lux T."/>
            <person name="Spannagl M."/>
            <person name="Mayer K.F.X."/>
            <person name="Baldrich P."/>
            <person name="Meyers B.C."/>
            <person name="Huo N."/>
            <person name="Gu Y.Q."/>
            <person name="Zhou H."/>
            <person name="Devos K.M."/>
            <person name="Bennetzen J.L."/>
            <person name="Unver T."/>
            <person name="Budak H."/>
            <person name="Gulick P.J."/>
            <person name="Galiba G."/>
            <person name="Kalapos B."/>
            <person name="Nelson D.R."/>
            <person name="Li P."/>
            <person name="You F.M."/>
            <person name="Luo M.C."/>
            <person name="Dvorak J."/>
        </authorList>
    </citation>
    <scope>NUCLEOTIDE SEQUENCE [LARGE SCALE GENOMIC DNA]</scope>
    <source>
        <strain evidence="2">cv. AL8/78</strain>
    </source>
</reference>
<dbReference type="AlphaFoldDB" id="A0A453QMZ8"/>
<evidence type="ECO:0000256" key="1">
    <source>
        <dbReference type="SAM" id="SignalP"/>
    </source>
</evidence>
<reference evidence="2" key="4">
    <citation type="submission" date="2019-03" db="UniProtKB">
        <authorList>
            <consortium name="EnsemblPlants"/>
        </authorList>
    </citation>
    <scope>IDENTIFICATION</scope>
</reference>